<dbReference type="InterPro" id="IPR036291">
    <property type="entry name" value="NAD(P)-bd_dom_sf"/>
</dbReference>
<dbReference type="GO" id="GO:0016491">
    <property type="term" value="F:oxidoreductase activity"/>
    <property type="evidence" value="ECO:0007669"/>
    <property type="project" value="UniProtKB-KW"/>
</dbReference>
<accession>A0A7I7UGU1</accession>
<evidence type="ECO:0000256" key="2">
    <source>
        <dbReference type="ARBA" id="ARBA00023002"/>
    </source>
</evidence>
<dbReference type="Gene3D" id="3.40.50.720">
    <property type="entry name" value="NAD(P)-binding Rossmann-like Domain"/>
    <property type="match status" value="1"/>
</dbReference>
<dbReference type="CDD" id="cd05233">
    <property type="entry name" value="SDR_c"/>
    <property type="match status" value="1"/>
</dbReference>
<keyword evidence="3" id="KW-0520">NAD</keyword>
<dbReference type="Proteomes" id="UP000467252">
    <property type="component" value="Chromosome"/>
</dbReference>
<proteinExistence type="inferred from homology"/>
<evidence type="ECO:0000256" key="5">
    <source>
        <dbReference type="ARBA" id="ARBA00023221"/>
    </source>
</evidence>
<organism evidence="6 7">
    <name type="scientific">Mycolicibacterium pulveris</name>
    <name type="common">Mycobacterium pulveris</name>
    <dbReference type="NCBI Taxonomy" id="36813"/>
    <lineage>
        <taxon>Bacteria</taxon>
        <taxon>Bacillati</taxon>
        <taxon>Actinomycetota</taxon>
        <taxon>Actinomycetes</taxon>
        <taxon>Mycobacteriales</taxon>
        <taxon>Mycobacteriaceae</taxon>
        <taxon>Mycolicibacterium</taxon>
    </lineage>
</organism>
<dbReference type="InterPro" id="IPR002347">
    <property type="entry name" value="SDR_fam"/>
</dbReference>
<sequence length="262" mass="26412">MSGGVLDGKSAVVTGAGSGVGRASAVRFAEEGARVVAADIDLDHAKETVRQIEGSGGTAVAVGVDVSVEEQVRSMIAAAVDSFGRLDIVFNNVGIPTPRLGATLEDHTLEDFNRLVAVNLGGVFLCCKHAVLQFKEQGDGGVILNTGSVAGLVAWGGSVYGATKGGVLQLTRAVAIEAAPFGIRVNAICPAAMPLTGFMAAGGLEVDEAQRAGIAEKVGAQHPLGSAITAEDCAEAALYLVSDAARNVTGVALPVDGGYVAR</sequence>
<dbReference type="PANTHER" id="PTHR43180:SF28">
    <property type="entry name" value="NAD(P)-BINDING ROSSMANN-FOLD SUPERFAMILY PROTEIN"/>
    <property type="match status" value="1"/>
</dbReference>
<name>A0A7I7UGU1_MYCPV</name>
<evidence type="ECO:0000313" key="6">
    <source>
        <dbReference type="EMBL" id="BBY80467.1"/>
    </source>
</evidence>
<evidence type="ECO:0000256" key="3">
    <source>
        <dbReference type="ARBA" id="ARBA00023027"/>
    </source>
</evidence>
<dbReference type="GO" id="GO:0008202">
    <property type="term" value="P:steroid metabolic process"/>
    <property type="evidence" value="ECO:0007669"/>
    <property type="project" value="UniProtKB-KW"/>
</dbReference>
<dbReference type="PANTHER" id="PTHR43180">
    <property type="entry name" value="3-OXOACYL-(ACYL-CARRIER-PROTEIN) REDUCTASE (AFU_ORTHOLOGUE AFUA_6G11210)"/>
    <property type="match status" value="1"/>
</dbReference>
<dbReference type="EMBL" id="AP022599">
    <property type="protein sequence ID" value="BBY80467.1"/>
    <property type="molecule type" value="Genomic_DNA"/>
</dbReference>
<dbReference type="PRINTS" id="PR00080">
    <property type="entry name" value="SDRFAMILY"/>
</dbReference>
<dbReference type="SUPFAM" id="SSF51735">
    <property type="entry name" value="NAD(P)-binding Rossmann-fold domains"/>
    <property type="match status" value="1"/>
</dbReference>
<dbReference type="PRINTS" id="PR00081">
    <property type="entry name" value="GDHRDH"/>
</dbReference>
<protein>
    <submittedName>
        <fullName evidence="6">Short chain dehydrogenase</fullName>
    </submittedName>
</protein>
<dbReference type="FunFam" id="3.40.50.720:FF:000084">
    <property type="entry name" value="Short-chain dehydrogenase reductase"/>
    <property type="match status" value="1"/>
</dbReference>
<dbReference type="Pfam" id="PF13561">
    <property type="entry name" value="adh_short_C2"/>
    <property type="match status" value="1"/>
</dbReference>
<evidence type="ECO:0000256" key="4">
    <source>
        <dbReference type="ARBA" id="ARBA00023098"/>
    </source>
</evidence>
<comment type="similarity">
    <text evidence="1">Belongs to the short-chain dehydrogenases/reductases (SDR) family.</text>
</comment>
<keyword evidence="7" id="KW-1185">Reference proteome</keyword>
<reference evidence="6 7" key="1">
    <citation type="journal article" date="2019" name="Emerg. Microbes Infect.">
        <title>Comprehensive subspecies identification of 175 nontuberculous mycobacteria species based on 7547 genomic profiles.</title>
        <authorList>
            <person name="Matsumoto Y."/>
            <person name="Kinjo T."/>
            <person name="Motooka D."/>
            <person name="Nabeya D."/>
            <person name="Jung N."/>
            <person name="Uechi K."/>
            <person name="Horii T."/>
            <person name="Iida T."/>
            <person name="Fujita J."/>
            <person name="Nakamura S."/>
        </authorList>
    </citation>
    <scope>NUCLEOTIDE SEQUENCE [LARGE SCALE GENOMIC DNA]</scope>
    <source>
        <strain evidence="6 7">JCM 6370</strain>
    </source>
</reference>
<dbReference type="AlphaFoldDB" id="A0A7I7UGU1"/>
<keyword evidence="2" id="KW-0560">Oxidoreductase</keyword>
<keyword evidence="5" id="KW-0753">Steroid metabolism</keyword>
<evidence type="ECO:0000256" key="1">
    <source>
        <dbReference type="ARBA" id="ARBA00006484"/>
    </source>
</evidence>
<gene>
    <name evidence="6" type="ORF">MPUL_16250</name>
</gene>
<dbReference type="RefSeq" id="WP_163899167.1">
    <property type="nucleotide sequence ID" value="NZ_AP022599.1"/>
</dbReference>
<evidence type="ECO:0000313" key="7">
    <source>
        <dbReference type="Proteomes" id="UP000467252"/>
    </source>
</evidence>
<keyword evidence="4" id="KW-0443">Lipid metabolism</keyword>